<sequence>MKTFSCLLLLLFPITAMAQSFGGNPPSVKWRQINSDTARVIFPAGLEQQGQRVANLIHYMDRYNRGSIGNRNKKVNIVLQHQTLESNGYVAMGPFRSEFYLTPPPASADLGSLKWEDQLAVHEYRHVLQYRNFNQGLTRVAYRVFGELGLAGFASVAVPNWFWEGDAVTMETALSMQGRGRLPAFFDGFRALALEKRDYSYMKVRNGSYVDFTPNHYPLGYLMSMYGREHYGRTFWKDVTTDAVRYRGLFYPLSRSLKRRTGNNVTGFYRAMLKEYQPRWETYASKESKPGTPLMEAPPTVTNYKYIYPVKPGEWLIYKDSYKKLAGFYLLDSTGRQELVTRPGIHFDDYFSYRNGRIVWTEARFHPRWSWKDYSVVKVHDMATGRTGTLTHTSRYFSPDITADGKRIVAVATATSQQYSLQLLDGQTGAVINTLPNPDNWYYTYPKFSADEQWIISNVRNNRGEMAMIRQSLATGERELLTPFSFTVLGIPAVRHDTVYYTAAYKDVDNIYALTMSAKKIWQVTAHPNGVLHAAVDSQSQTVVYSAFGTKGYALYAAPLAPKDWQPIDTGRSYHSAWLQPDFQEGGNILEKVPDEKNEVKEYAKSTHLFNFHSWLPTFDDPNYSVTLYGDNVLNTASTALGYTYNRNEGSSGFTGDFIYGALFPYLQAGAKYTFDRSDVFSGKGRLYWKELDFHGGFTIPLTLSSGLYSRSLSVSSMYHYLERFPQGAFRFTNPSIQYIGNTLVFNNQRIRARQHIYSHFGQYLALQYNRSLTNVFAEQLFARLDLYLPGVLPSHSLVLQSAWQQRDTSRNYSFSDNFAYARGYNEPFYEHIYKLGANYHFPIAYPDWGFAHILYLMRIRGNVFYDYSRAYNFISKVSTQYRSAGGELLFDTKIGNEIPFTFGVRYSHLFDKDPIDNATQRFSFTLPLQQLFSY</sequence>
<protein>
    <submittedName>
        <fullName evidence="2">Uncharacterized protein</fullName>
    </submittedName>
</protein>
<dbReference type="Gene3D" id="2.120.10.30">
    <property type="entry name" value="TolB, C-terminal domain"/>
    <property type="match status" value="1"/>
</dbReference>
<dbReference type="Proteomes" id="UP000476411">
    <property type="component" value="Chromosome"/>
</dbReference>
<organism evidence="2 3">
    <name type="scientific">Chitinophaga agri</name>
    <dbReference type="NCBI Taxonomy" id="2703787"/>
    <lineage>
        <taxon>Bacteria</taxon>
        <taxon>Pseudomonadati</taxon>
        <taxon>Bacteroidota</taxon>
        <taxon>Chitinophagia</taxon>
        <taxon>Chitinophagales</taxon>
        <taxon>Chitinophagaceae</taxon>
        <taxon>Chitinophaga</taxon>
    </lineage>
</organism>
<evidence type="ECO:0000313" key="2">
    <source>
        <dbReference type="EMBL" id="QHS60095.1"/>
    </source>
</evidence>
<keyword evidence="1" id="KW-0732">Signal</keyword>
<accession>A0A6B9ZG76</accession>
<gene>
    <name evidence="2" type="ORF">GWR21_10950</name>
</gene>
<feature type="signal peptide" evidence="1">
    <location>
        <begin position="1"/>
        <end position="18"/>
    </location>
</feature>
<dbReference type="InterPro" id="IPR011042">
    <property type="entry name" value="6-blade_b-propeller_TolB-like"/>
</dbReference>
<evidence type="ECO:0000256" key="1">
    <source>
        <dbReference type="SAM" id="SignalP"/>
    </source>
</evidence>
<dbReference type="RefSeq" id="WP_162331788.1">
    <property type="nucleotide sequence ID" value="NZ_CP048113.1"/>
</dbReference>
<evidence type="ECO:0000313" key="3">
    <source>
        <dbReference type="Proteomes" id="UP000476411"/>
    </source>
</evidence>
<dbReference type="SUPFAM" id="SSF82171">
    <property type="entry name" value="DPP6 N-terminal domain-like"/>
    <property type="match status" value="1"/>
</dbReference>
<reference evidence="2 3" key="1">
    <citation type="submission" date="2020-01" db="EMBL/GenBank/DDBJ databases">
        <title>Complete genome sequence of Chitinophaga sp. H33E-04 isolated from quinoa roots.</title>
        <authorList>
            <person name="Weon H.-Y."/>
            <person name="Lee S.A."/>
        </authorList>
    </citation>
    <scope>NUCLEOTIDE SEQUENCE [LARGE SCALE GENOMIC DNA]</scope>
    <source>
        <strain evidence="2 3">H33E-04</strain>
    </source>
</reference>
<feature type="chain" id="PRO_5025430957" evidence="1">
    <location>
        <begin position="19"/>
        <end position="935"/>
    </location>
</feature>
<name>A0A6B9ZG76_9BACT</name>
<dbReference type="EMBL" id="CP048113">
    <property type="protein sequence ID" value="QHS60095.1"/>
    <property type="molecule type" value="Genomic_DNA"/>
</dbReference>
<proteinExistence type="predicted"/>
<dbReference type="AlphaFoldDB" id="A0A6B9ZG76"/>
<dbReference type="KEGG" id="chih:GWR21_10950"/>
<keyword evidence="3" id="KW-1185">Reference proteome</keyword>